<protein>
    <submittedName>
        <fullName evidence="1">Peptidase s1 and s6 chymotrypsin/hap</fullName>
    </submittedName>
</protein>
<dbReference type="InterPro" id="IPR009003">
    <property type="entry name" value="Peptidase_S1_PA"/>
</dbReference>
<dbReference type="Pfam" id="PF13365">
    <property type="entry name" value="Trypsin_2"/>
    <property type="match status" value="1"/>
</dbReference>
<evidence type="ECO:0000313" key="1">
    <source>
        <dbReference type="EMBL" id="AIW81334.1"/>
    </source>
</evidence>
<dbReference type="SUPFAM" id="SSF50494">
    <property type="entry name" value="Trypsin-like serine proteases"/>
    <property type="match status" value="1"/>
</dbReference>
<dbReference type="PANTHER" id="PTHR43019">
    <property type="entry name" value="SERINE ENDOPROTEASE DEGS"/>
    <property type="match status" value="1"/>
</dbReference>
<dbReference type="Gene3D" id="2.40.10.10">
    <property type="entry name" value="Trypsin-like serine proteases"/>
    <property type="match status" value="2"/>
</dbReference>
<proteinExistence type="predicted"/>
<sequence length="301" mass="31927">MLAPSPGAVRYGNAKGPNIVLRQGPVPKPIVLLEERMAMALTKRRLLQSSAMAVLLWASATDSSIRAAALADTVARTKPSIVLIGTYRATDSPRFRLLGTGFVVGEGTRVVTNAHVAGRADALEQDAQALVVQVPASNGIWSMQKVRVLEKDERHDLALLQMDGAAAPALKVTASSGVREGDDLAFTGFPIGGLLGFSPVTHRATVSSITTMALPSPTSQRLSARAIRSLRNAKIEIFQLDATAYPGNSGGPLFDPVSGEVLGVINMVLVKSTRESVLTQPSGIAYAIPSRYVLEMLERHP</sequence>
<accession>A0A0K0LCE7</accession>
<dbReference type="EMBL" id="KM669716">
    <property type="protein sequence ID" value="AIW81334.1"/>
    <property type="molecule type" value="Genomic_DNA"/>
</dbReference>
<dbReference type="PANTHER" id="PTHR43019:SF23">
    <property type="entry name" value="PROTEASE DO-LIKE 5, CHLOROPLASTIC"/>
    <property type="match status" value="1"/>
</dbReference>
<dbReference type="AlphaFoldDB" id="A0A0K0LCE7"/>
<dbReference type="InterPro" id="IPR043504">
    <property type="entry name" value="Peptidase_S1_PA_chymotrypsin"/>
</dbReference>
<reference evidence="1" key="1">
    <citation type="submission" date="2014-09" db="EMBL/GenBank/DDBJ databases">
        <authorList>
            <person name="Magalhaes I.L.F."/>
            <person name="Oliveira U."/>
            <person name="Santos F.R."/>
            <person name="Vidigal T.H.D.A."/>
            <person name="Brescovit A.D."/>
            <person name="Santos A.J."/>
        </authorList>
    </citation>
    <scope>NUCLEOTIDE SEQUENCE</scope>
</reference>
<name>A0A0K0LCE7_9BACT</name>
<organism evidence="1">
    <name type="scientific">uncultured bacterium SA354_p</name>
    <dbReference type="NCBI Taxonomy" id="1552129"/>
    <lineage>
        <taxon>Bacteria</taxon>
        <taxon>environmental samples</taxon>
    </lineage>
</organism>